<feature type="compositionally biased region" description="Polar residues" evidence="1">
    <location>
        <begin position="544"/>
        <end position="563"/>
    </location>
</feature>
<protein>
    <recommendedName>
        <fullName evidence="7">Pali-domain-containing protein</fullName>
    </recommendedName>
</protein>
<keyword evidence="5" id="KW-1185">Reference proteome</keyword>
<dbReference type="InterPro" id="IPR051380">
    <property type="entry name" value="pH-response_reg_palI/RIM9"/>
</dbReference>
<feature type="compositionally biased region" description="Low complexity" evidence="1">
    <location>
        <begin position="389"/>
        <end position="403"/>
    </location>
</feature>
<dbReference type="PANTHER" id="PTHR28013">
    <property type="entry name" value="PROTEIN DCV1-RELATED"/>
    <property type="match status" value="1"/>
</dbReference>
<dbReference type="Proteomes" id="UP000325313">
    <property type="component" value="Unassembled WGS sequence"/>
</dbReference>
<gene>
    <name evidence="3" type="ORF">PGT21_001891</name>
    <name evidence="4" type="ORF">PGTUg99_003006</name>
</gene>
<dbReference type="Pfam" id="PF06687">
    <property type="entry name" value="SUR7"/>
    <property type="match status" value="1"/>
</dbReference>
<dbReference type="PANTHER" id="PTHR28013:SF4">
    <property type="entry name" value="MARVEL DOMAIN-CONTAINING PROTEIN"/>
    <property type="match status" value="1"/>
</dbReference>
<feature type="compositionally biased region" description="Polar residues" evidence="1">
    <location>
        <begin position="291"/>
        <end position="312"/>
    </location>
</feature>
<evidence type="ECO:0000313" key="4">
    <source>
        <dbReference type="EMBL" id="KAA1127801.1"/>
    </source>
</evidence>
<evidence type="ECO:0008006" key="7">
    <source>
        <dbReference type="Google" id="ProtNLM"/>
    </source>
</evidence>
<dbReference type="EMBL" id="VDEP01000149">
    <property type="protein sequence ID" value="KAA1127801.1"/>
    <property type="molecule type" value="Genomic_DNA"/>
</dbReference>
<dbReference type="GO" id="GO:0035838">
    <property type="term" value="C:growing cell tip"/>
    <property type="evidence" value="ECO:0007669"/>
    <property type="project" value="TreeGrafter"/>
</dbReference>
<feature type="compositionally biased region" description="Polar residues" evidence="1">
    <location>
        <begin position="620"/>
        <end position="631"/>
    </location>
</feature>
<proteinExistence type="predicted"/>
<feature type="transmembrane region" description="Helical" evidence="2">
    <location>
        <begin position="103"/>
        <end position="127"/>
    </location>
</feature>
<keyword evidence="2" id="KW-1133">Transmembrane helix</keyword>
<reference evidence="5 6" key="1">
    <citation type="submission" date="2019-05" db="EMBL/GenBank/DDBJ databases">
        <title>Emergence of the Ug99 lineage of the wheat stem rust pathogen through somatic hybridization.</title>
        <authorList>
            <person name="Li F."/>
            <person name="Upadhyaya N.M."/>
            <person name="Sperschneider J."/>
            <person name="Matny O."/>
            <person name="Nguyen-Phuc H."/>
            <person name="Mago R."/>
            <person name="Raley C."/>
            <person name="Miller M.E."/>
            <person name="Silverstein K.A.T."/>
            <person name="Henningsen E."/>
            <person name="Hirsch C.D."/>
            <person name="Visser B."/>
            <person name="Pretorius Z.A."/>
            <person name="Steffenson B.J."/>
            <person name="Schwessinger B."/>
            <person name="Dodds P.N."/>
            <person name="Figueroa M."/>
        </authorList>
    </citation>
    <scope>NUCLEOTIDE SEQUENCE [LARGE SCALE GENOMIC DNA]</scope>
    <source>
        <strain evidence="3">21-0</strain>
        <strain evidence="4 6">Ug99</strain>
    </source>
</reference>
<organism evidence="3 5">
    <name type="scientific">Puccinia graminis f. sp. tritici</name>
    <dbReference type="NCBI Taxonomy" id="56615"/>
    <lineage>
        <taxon>Eukaryota</taxon>
        <taxon>Fungi</taxon>
        <taxon>Dikarya</taxon>
        <taxon>Basidiomycota</taxon>
        <taxon>Pucciniomycotina</taxon>
        <taxon>Pucciniomycetes</taxon>
        <taxon>Pucciniales</taxon>
        <taxon>Pucciniaceae</taxon>
        <taxon>Puccinia</taxon>
    </lineage>
</organism>
<keyword evidence="2" id="KW-0812">Transmembrane</keyword>
<evidence type="ECO:0000256" key="1">
    <source>
        <dbReference type="SAM" id="MobiDB-lite"/>
    </source>
</evidence>
<feature type="region of interest" description="Disordered" evidence="1">
    <location>
        <begin position="374"/>
        <end position="563"/>
    </location>
</feature>
<dbReference type="GO" id="GO:0005886">
    <property type="term" value="C:plasma membrane"/>
    <property type="evidence" value="ECO:0007669"/>
    <property type="project" value="InterPro"/>
</dbReference>
<feature type="compositionally biased region" description="Polar residues" evidence="1">
    <location>
        <begin position="330"/>
        <end position="339"/>
    </location>
</feature>
<feature type="transmembrane region" description="Helical" evidence="2">
    <location>
        <begin position="184"/>
        <end position="210"/>
    </location>
</feature>
<evidence type="ECO:0000313" key="3">
    <source>
        <dbReference type="EMBL" id="KAA1090462.1"/>
    </source>
</evidence>
<keyword evidence="2" id="KW-0472">Membrane</keyword>
<feature type="region of interest" description="Disordered" evidence="1">
    <location>
        <begin position="609"/>
        <end position="676"/>
    </location>
</feature>
<dbReference type="AlphaFoldDB" id="A0A5B0NPA3"/>
<evidence type="ECO:0000313" key="5">
    <source>
        <dbReference type="Proteomes" id="UP000324748"/>
    </source>
</evidence>
<accession>A0A5B0NPA3</accession>
<dbReference type="Proteomes" id="UP000324748">
    <property type="component" value="Unassembled WGS sequence"/>
</dbReference>
<evidence type="ECO:0000256" key="2">
    <source>
        <dbReference type="SAM" id="Phobius"/>
    </source>
</evidence>
<feature type="transmembrane region" description="Helical" evidence="2">
    <location>
        <begin position="139"/>
        <end position="164"/>
    </location>
</feature>
<feature type="region of interest" description="Disordered" evidence="1">
    <location>
        <begin position="291"/>
        <end position="344"/>
    </location>
</feature>
<dbReference type="InterPro" id="IPR009571">
    <property type="entry name" value="SUR7/Rim9-like_fungi"/>
</dbReference>
<name>A0A5B0NPA3_PUCGR</name>
<sequence length="676" mass="74049">MPFGPNTPGTLIILAGSVLLVLSTISNPIIKSFYFLSIELSSKLAGIPLDGNIKLGTFGYCLTLGTQLACIKPKLGYDLQLDTLGIPLPSQLDLSALKTVISALTYALILHPIAAGLALLSAIFGIISHIREYSRSCWTSCFSSLAATAALLAFVLDIVAFSLAKNRLNAISDPNVSINAQLGNAIWITLAGWLCLTLSGFFFCAGRCLFARRHRKQAQADQLRPIPDQDFTQRMRIDAHEAEKAREKAFTPKDQSNLPAFAEYTDQHHNNQENIPLNRFNPHDEQVYNDQFHQQQHSTRSPDSYPSETVSGVGTGYLQPPHQPLAHHLSVSSRPSIYSDTGAAPPHQLVDTFFPPLPPMPPQHMGAPTNDMYHNLPPHVSPASNTMNPPHRTPSTLTTRRLPQSLIPAGGMASPPGSYSSHPNGMPPVGVYQSSRSNSYTSPPPSSSSQATKPTMAYPSYERAHQRQTQDSFTDPAQQYLGGHRGQPSDYLPGPHLTHQAHLDSDSHRPPPQPTPHAYHDSSQAHEPYNIPNLSEEPGELRESNAQYPSSQNQHSNRSGHQIDNRSTVYSQATTMPVYPHGAQSYPHHMISSPLEDVDEQSMYGGTDFTAPLAIKPKQSKPNHSNLTNTVSQPYSLPPLSFSPPPTHRDLPPQSENSPSAVYPSYDRNPNLRSHA</sequence>
<evidence type="ECO:0000313" key="6">
    <source>
        <dbReference type="Proteomes" id="UP000325313"/>
    </source>
</evidence>
<feature type="compositionally biased region" description="Polar residues" evidence="1">
    <location>
        <begin position="467"/>
        <end position="477"/>
    </location>
</feature>
<comment type="caution">
    <text evidence="3">The sequence shown here is derived from an EMBL/GenBank/DDBJ whole genome shotgun (WGS) entry which is preliminary data.</text>
</comment>
<dbReference type="GO" id="GO:0032153">
    <property type="term" value="C:cell division site"/>
    <property type="evidence" value="ECO:0007669"/>
    <property type="project" value="TreeGrafter"/>
</dbReference>
<dbReference type="OrthoDB" id="2499288at2759"/>
<dbReference type="EMBL" id="VSWC01000092">
    <property type="protein sequence ID" value="KAA1090462.1"/>
    <property type="molecule type" value="Genomic_DNA"/>
</dbReference>